<organism evidence="2 3">
    <name type="scientific">Phaseolus coccineus</name>
    <name type="common">Scarlet runner bean</name>
    <name type="synonym">Phaseolus multiflorus</name>
    <dbReference type="NCBI Taxonomy" id="3886"/>
    <lineage>
        <taxon>Eukaryota</taxon>
        <taxon>Viridiplantae</taxon>
        <taxon>Streptophyta</taxon>
        <taxon>Embryophyta</taxon>
        <taxon>Tracheophyta</taxon>
        <taxon>Spermatophyta</taxon>
        <taxon>Magnoliopsida</taxon>
        <taxon>eudicotyledons</taxon>
        <taxon>Gunneridae</taxon>
        <taxon>Pentapetalae</taxon>
        <taxon>rosids</taxon>
        <taxon>fabids</taxon>
        <taxon>Fabales</taxon>
        <taxon>Fabaceae</taxon>
        <taxon>Papilionoideae</taxon>
        <taxon>50 kb inversion clade</taxon>
        <taxon>NPAAA clade</taxon>
        <taxon>indigoferoid/millettioid clade</taxon>
        <taxon>Phaseoleae</taxon>
        <taxon>Phaseolus</taxon>
    </lineage>
</organism>
<feature type="compositionally biased region" description="Polar residues" evidence="1">
    <location>
        <begin position="86"/>
        <end position="98"/>
    </location>
</feature>
<accession>A0AAN9NSY3</accession>
<name>A0AAN9NSY3_PHACN</name>
<comment type="caution">
    <text evidence="2">The sequence shown here is derived from an EMBL/GenBank/DDBJ whole genome shotgun (WGS) entry which is preliminary data.</text>
</comment>
<dbReference type="EMBL" id="JAYMYR010000002">
    <property type="protein sequence ID" value="KAK7377890.1"/>
    <property type="molecule type" value="Genomic_DNA"/>
</dbReference>
<feature type="region of interest" description="Disordered" evidence="1">
    <location>
        <begin position="26"/>
        <end position="165"/>
    </location>
</feature>
<dbReference type="Proteomes" id="UP001374584">
    <property type="component" value="Unassembled WGS sequence"/>
</dbReference>
<keyword evidence="3" id="KW-1185">Reference proteome</keyword>
<proteinExistence type="predicted"/>
<evidence type="ECO:0000313" key="2">
    <source>
        <dbReference type="EMBL" id="KAK7377890.1"/>
    </source>
</evidence>
<sequence length="165" mass="18161">MVPSNPHSTFSHNPCLKSHNLHSTFSHKPYLEPHTPTALQNPSHKSPFNLKQWPNALTNPHPSATSTAASCSPNTSFLHNPYLEPYTTTPLQHPSPSNTPNPKQEPKECEEPNECECPPTHRNTPSLVAHTAHTTTEHTQLRPIECPAIQTPPGAHFGDKVVDQG</sequence>
<feature type="compositionally biased region" description="Low complexity" evidence="1">
    <location>
        <begin position="58"/>
        <end position="76"/>
    </location>
</feature>
<gene>
    <name evidence="2" type="ORF">VNO80_03323</name>
</gene>
<dbReference type="AlphaFoldDB" id="A0AAN9NSY3"/>
<evidence type="ECO:0000313" key="3">
    <source>
        <dbReference type="Proteomes" id="UP001374584"/>
    </source>
</evidence>
<reference evidence="2 3" key="1">
    <citation type="submission" date="2024-01" db="EMBL/GenBank/DDBJ databases">
        <title>The genomes of 5 underutilized Papilionoideae crops provide insights into root nodulation and disease resistanc.</title>
        <authorList>
            <person name="Jiang F."/>
        </authorList>
    </citation>
    <scope>NUCLEOTIDE SEQUENCE [LARGE SCALE GENOMIC DNA]</scope>
    <source>
        <strain evidence="2">JINMINGXINNONG_FW02</strain>
        <tissue evidence="2">Leaves</tissue>
    </source>
</reference>
<evidence type="ECO:0000256" key="1">
    <source>
        <dbReference type="SAM" id="MobiDB-lite"/>
    </source>
</evidence>
<feature type="compositionally biased region" description="Polar residues" evidence="1">
    <location>
        <begin position="37"/>
        <end position="46"/>
    </location>
</feature>
<protein>
    <submittedName>
        <fullName evidence="2">Uncharacterized protein</fullName>
    </submittedName>
</protein>